<evidence type="ECO:0000256" key="1">
    <source>
        <dbReference type="ARBA" id="ARBA00003056"/>
    </source>
</evidence>
<dbReference type="AlphaFoldDB" id="A0A1J4K5F5"/>
<dbReference type="GO" id="GO:0005737">
    <property type="term" value="C:cytoplasm"/>
    <property type="evidence" value="ECO:0007669"/>
    <property type="project" value="UniProtKB-SubCell"/>
</dbReference>
<evidence type="ECO:0000256" key="4">
    <source>
        <dbReference type="ARBA" id="ARBA00021436"/>
    </source>
</evidence>
<dbReference type="InterPro" id="IPR027887">
    <property type="entry name" value="DUF4464"/>
</dbReference>
<dbReference type="RefSeq" id="XP_068359825.1">
    <property type="nucleotide sequence ID" value="XM_068504165.1"/>
</dbReference>
<evidence type="ECO:0000256" key="6">
    <source>
        <dbReference type="ARBA" id="ARBA00023242"/>
    </source>
</evidence>
<accession>A0A1J4K5F5</accession>
<sequence length="231" mass="27065">MTTLEHEIVAQFETYEDYLDSKITQEHLYYLGSRDVARQLFELGCVGGSEVMERKKFEQKKQELADQKNTKRSAQIPLTHQGCDLSFSPLMEKLGEIEDEVRNGQKTALIFIRDFNAAGQEVSAYIDYADRLRNEDWTNYFKKQKKLRPKTSDMSFYNWKTRTVHKNESTSFEVHADNDKGIIINNRRDMKEFSLDPAMADKPGDNTIRYDIDDPNYLHCVLYVHSSRRKV</sequence>
<dbReference type="Pfam" id="PF14713">
    <property type="entry name" value="DUF4464"/>
    <property type="match status" value="1"/>
</dbReference>
<dbReference type="Proteomes" id="UP000179807">
    <property type="component" value="Unassembled WGS sequence"/>
</dbReference>
<protein>
    <recommendedName>
        <fullName evidence="4">Cilia- and flagella-associated protein 299</fullName>
    </recommendedName>
</protein>
<dbReference type="PANTHER" id="PTHR33588:SF1">
    <property type="entry name" value="CILIA- AND FLAGELLA-ASSOCIATED PROTEIN 299"/>
    <property type="match status" value="1"/>
</dbReference>
<evidence type="ECO:0000256" key="5">
    <source>
        <dbReference type="ARBA" id="ARBA00022490"/>
    </source>
</evidence>
<dbReference type="GeneID" id="94838869"/>
<name>A0A1J4K5F5_9EUKA</name>
<evidence type="ECO:0000256" key="3">
    <source>
        <dbReference type="ARBA" id="ARBA00004496"/>
    </source>
</evidence>
<dbReference type="EMBL" id="MLAK01000717">
    <property type="protein sequence ID" value="OHT06689.1"/>
    <property type="molecule type" value="Genomic_DNA"/>
</dbReference>
<evidence type="ECO:0000256" key="2">
    <source>
        <dbReference type="ARBA" id="ARBA00004123"/>
    </source>
</evidence>
<evidence type="ECO:0000313" key="8">
    <source>
        <dbReference type="Proteomes" id="UP000179807"/>
    </source>
</evidence>
<comment type="subcellular location">
    <subcellularLocation>
        <location evidence="3">Cytoplasm</location>
    </subcellularLocation>
    <subcellularLocation>
        <location evidence="2">Nucleus</location>
    </subcellularLocation>
</comment>
<gene>
    <name evidence="7" type="ORF">TRFO_25144</name>
</gene>
<comment type="function">
    <text evidence="1">May be involved in spermatogenesis.</text>
</comment>
<organism evidence="7 8">
    <name type="scientific">Tritrichomonas foetus</name>
    <dbReference type="NCBI Taxonomy" id="1144522"/>
    <lineage>
        <taxon>Eukaryota</taxon>
        <taxon>Metamonada</taxon>
        <taxon>Parabasalia</taxon>
        <taxon>Tritrichomonadida</taxon>
        <taxon>Tritrichomonadidae</taxon>
        <taxon>Tritrichomonas</taxon>
    </lineage>
</organism>
<evidence type="ECO:0000313" key="7">
    <source>
        <dbReference type="EMBL" id="OHT06689.1"/>
    </source>
</evidence>
<dbReference type="GO" id="GO:0005634">
    <property type="term" value="C:nucleus"/>
    <property type="evidence" value="ECO:0007669"/>
    <property type="project" value="UniProtKB-SubCell"/>
</dbReference>
<dbReference type="VEuPathDB" id="TrichDB:TRFO_25144"/>
<keyword evidence="6" id="KW-0539">Nucleus</keyword>
<proteinExistence type="predicted"/>
<keyword evidence="8" id="KW-1185">Reference proteome</keyword>
<dbReference type="OrthoDB" id="2136125at2759"/>
<keyword evidence="5" id="KW-0963">Cytoplasm</keyword>
<reference evidence="7" key="1">
    <citation type="submission" date="2016-10" db="EMBL/GenBank/DDBJ databases">
        <authorList>
            <person name="Benchimol M."/>
            <person name="Almeida L.G."/>
            <person name="Vasconcelos A.T."/>
            <person name="Perreira-Neves A."/>
            <person name="Rosa I.A."/>
            <person name="Tasca T."/>
            <person name="Bogo M.R."/>
            <person name="de Souza W."/>
        </authorList>
    </citation>
    <scope>NUCLEOTIDE SEQUENCE [LARGE SCALE GENOMIC DNA]</scope>
    <source>
        <strain evidence="7">K</strain>
    </source>
</reference>
<comment type="caution">
    <text evidence="7">The sequence shown here is derived from an EMBL/GenBank/DDBJ whole genome shotgun (WGS) entry which is preliminary data.</text>
</comment>
<dbReference type="PANTHER" id="PTHR33588">
    <property type="entry name" value="CILIA- AND FLAGELLA-ASSOCIATED PROTEIN 299"/>
    <property type="match status" value="1"/>
</dbReference>